<feature type="compositionally biased region" description="Pro residues" evidence="2">
    <location>
        <begin position="225"/>
        <end position="237"/>
    </location>
</feature>
<dbReference type="InterPro" id="IPR018154">
    <property type="entry name" value="TLV/ENV_coat_polyprotein"/>
</dbReference>
<reference evidence="5" key="2">
    <citation type="submission" date="2025-08" db="UniProtKB">
        <authorList>
            <consortium name="Ensembl"/>
        </authorList>
    </citation>
    <scope>IDENTIFICATION</scope>
</reference>
<dbReference type="AlphaFoldDB" id="A0A803T5I0"/>
<dbReference type="GeneTree" id="ENSGT00940000165291"/>
<feature type="compositionally biased region" description="Basic and acidic residues" evidence="2">
    <location>
        <begin position="162"/>
        <end position="172"/>
    </location>
</feature>
<feature type="region of interest" description="Disordered" evidence="2">
    <location>
        <begin position="159"/>
        <end position="201"/>
    </location>
</feature>
<feature type="region of interest" description="Disordered" evidence="2">
    <location>
        <begin position="217"/>
        <end position="237"/>
    </location>
</feature>
<keyword evidence="1" id="KW-1015">Disulfide bond</keyword>
<keyword evidence="6" id="KW-1185">Reference proteome</keyword>
<name>A0A803T5I0_ANOCA</name>
<dbReference type="Gene3D" id="1.10.287.210">
    <property type="match status" value="1"/>
</dbReference>
<evidence type="ECO:0000256" key="3">
    <source>
        <dbReference type="SAM" id="Phobius"/>
    </source>
</evidence>
<protein>
    <recommendedName>
        <fullName evidence="7">Envelope glycoprotein</fullName>
    </recommendedName>
</protein>
<dbReference type="Proteomes" id="UP000001646">
    <property type="component" value="Chromosome 1"/>
</dbReference>
<keyword evidence="3" id="KW-1133">Transmembrane helix</keyword>
<accession>A0A803T5I0</accession>
<dbReference type="SUPFAM" id="SSF58069">
    <property type="entry name" value="Virus ectodomain"/>
    <property type="match status" value="1"/>
</dbReference>
<feature type="signal peptide" evidence="4">
    <location>
        <begin position="1"/>
        <end position="27"/>
    </location>
</feature>
<dbReference type="InParanoid" id="A0A803T5I0"/>
<reference evidence="5 6" key="1">
    <citation type="submission" date="2009-12" db="EMBL/GenBank/DDBJ databases">
        <title>The Genome Sequence of Anolis carolinensis (Green Anole Lizard).</title>
        <authorList>
            <consortium name="The Genome Sequencing Platform"/>
            <person name="Di Palma F."/>
            <person name="Alfoldi J."/>
            <person name="Heiman D."/>
            <person name="Young S."/>
            <person name="Grabherr M."/>
            <person name="Johnson J."/>
            <person name="Lander E.S."/>
            <person name="Lindblad-Toh K."/>
        </authorList>
    </citation>
    <scope>NUCLEOTIDE SEQUENCE [LARGE SCALE GENOMIC DNA]</scope>
    <source>
        <strain evidence="5 6">JBL SC #1</strain>
    </source>
</reference>
<evidence type="ECO:0000256" key="4">
    <source>
        <dbReference type="SAM" id="SignalP"/>
    </source>
</evidence>
<keyword evidence="3" id="KW-0472">Membrane</keyword>
<reference evidence="5" key="3">
    <citation type="submission" date="2025-09" db="UniProtKB">
        <authorList>
            <consortium name="Ensembl"/>
        </authorList>
    </citation>
    <scope>IDENTIFICATION</scope>
</reference>
<evidence type="ECO:0000256" key="1">
    <source>
        <dbReference type="ARBA" id="ARBA00023157"/>
    </source>
</evidence>
<evidence type="ECO:0000313" key="6">
    <source>
        <dbReference type="Proteomes" id="UP000001646"/>
    </source>
</evidence>
<evidence type="ECO:0000256" key="2">
    <source>
        <dbReference type="SAM" id="MobiDB-lite"/>
    </source>
</evidence>
<evidence type="ECO:0008006" key="7">
    <source>
        <dbReference type="Google" id="ProtNLM"/>
    </source>
</evidence>
<evidence type="ECO:0000313" key="5">
    <source>
        <dbReference type="Ensembl" id="ENSACAP00000030470.1"/>
    </source>
</evidence>
<dbReference type="Ensembl" id="ENSACAT00000042064.1">
    <property type="protein sequence ID" value="ENSACAP00000030470.1"/>
    <property type="gene ID" value="ENSACAG00000039888.1"/>
</dbReference>
<feature type="chain" id="PRO_5032882453" description="Envelope glycoprotein" evidence="4">
    <location>
        <begin position="28"/>
        <end position="537"/>
    </location>
</feature>
<keyword evidence="3" id="KW-0812">Transmembrane</keyword>
<sequence length="537" mass="60089">MLRTNTSVKMKTQLYFLMLIMMPLVQAQMGWDRNTFHQLIKDIIKEAEVKDCWVCAHGPRSQYEGWVMKAGPLLDLSGWKLFTPWTYADQEGLTDSAQFMLAHDESAPTASACLTRSKKGISETDHKNFPQATLIDVGDYPHCNLSLPVYYDNIRMTVAEPQQRDDHSDRTRRQVSSPEGDVKKPPSRPVRNGKANTPPKIYVVKPGLELPRAATQPPVAGAAAPPQPPVVGAAPPPRQDLVRTRGNFPMEYQIPGRPRPGILLDNHAMGGLPPGYFWICGKWGGKVLPPLWVGACTIGTLVPTNIEIHPREQPLQALRATDRWNRPKRAYDEKSGYDPDNTYLTEGERFGAILFPFVGVALNIKQLRRLSAQLETLANQTVIGIKALQTEIDSLAGVLMQHKMALDYLLAAEGGLCVWLNVTCCHYINESGVIESDVAKVNSVVSAIRAPYTPKGTGWFDWLLNFLPNLGWLRDLIKILFVILLIVILALLFLPCIMLCLRNMVARLITDIFTQHREVQHVMYMQLNTLDGETTPL</sequence>
<feature type="transmembrane region" description="Helical" evidence="3">
    <location>
        <begin position="479"/>
        <end position="501"/>
    </location>
</feature>
<keyword evidence="4" id="KW-0732">Signal</keyword>
<dbReference type="PANTHER" id="PTHR10424:SF73">
    <property type="entry name" value="ENDOGENOUS RETROVIRUS GROUP FC1 ENV POLYPROTEIN-RELATED"/>
    <property type="match status" value="1"/>
</dbReference>
<organism evidence="5 6">
    <name type="scientific">Anolis carolinensis</name>
    <name type="common">Green anole</name>
    <name type="synonym">American chameleon</name>
    <dbReference type="NCBI Taxonomy" id="28377"/>
    <lineage>
        <taxon>Eukaryota</taxon>
        <taxon>Metazoa</taxon>
        <taxon>Chordata</taxon>
        <taxon>Craniata</taxon>
        <taxon>Vertebrata</taxon>
        <taxon>Euteleostomi</taxon>
        <taxon>Lepidosauria</taxon>
        <taxon>Squamata</taxon>
        <taxon>Bifurcata</taxon>
        <taxon>Unidentata</taxon>
        <taxon>Episquamata</taxon>
        <taxon>Toxicofera</taxon>
        <taxon>Iguania</taxon>
        <taxon>Dactyloidae</taxon>
        <taxon>Anolis</taxon>
    </lineage>
</organism>
<proteinExistence type="predicted"/>
<dbReference type="PANTHER" id="PTHR10424">
    <property type="entry name" value="VIRAL ENVELOPE PROTEIN"/>
    <property type="match status" value="1"/>
</dbReference>
<dbReference type="Pfam" id="PF00429">
    <property type="entry name" value="TLV_coat"/>
    <property type="match status" value="1"/>
</dbReference>